<dbReference type="InterPro" id="IPR020843">
    <property type="entry name" value="ER"/>
</dbReference>
<dbReference type="Gene3D" id="3.90.180.10">
    <property type="entry name" value="Medium-chain alcohol dehydrogenases, catalytic domain"/>
    <property type="match status" value="1"/>
</dbReference>
<dbReference type="Pfam" id="PF13602">
    <property type="entry name" value="ADH_zinc_N_2"/>
    <property type="match status" value="1"/>
</dbReference>
<dbReference type="PANTHER" id="PTHR43775">
    <property type="entry name" value="FATTY ACID SYNTHASE"/>
    <property type="match status" value="1"/>
</dbReference>
<dbReference type="InterPro" id="IPR009081">
    <property type="entry name" value="PP-bd_ACP"/>
</dbReference>
<keyword evidence="13" id="KW-1185">Reference proteome</keyword>
<dbReference type="SMART" id="SM00829">
    <property type="entry name" value="PKS_ER"/>
    <property type="match status" value="1"/>
</dbReference>
<dbReference type="PROSITE" id="PS00606">
    <property type="entry name" value="KS3_1"/>
    <property type="match status" value="1"/>
</dbReference>
<dbReference type="EMBL" id="MU003858">
    <property type="protein sequence ID" value="KAF2716908.1"/>
    <property type="molecule type" value="Genomic_DNA"/>
</dbReference>
<dbReference type="InterPro" id="IPR032821">
    <property type="entry name" value="PKS_assoc"/>
</dbReference>
<comment type="caution">
    <text evidence="12">The sequence shown here is derived from an EMBL/GenBank/DDBJ whole genome shotgun (WGS) entry which is preliminary data.</text>
</comment>
<dbReference type="GO" id="GO:0016491">
    <property type="term" value="F:oxidoreductase activity"/>
    <property type="evidence" value="ECO:0007669"/>
    <property type="project" value="InterPro"/>
</dbReference>
<feature type="active site" description="Proton acceptor; for dehydratase activity" evidence="8">
    <location>
        <position position="932"/>
    </location>
</feature>
<dbReference type="Pfam" id="PF00109">
    <property type="entry name" value="ketoacyl-synt"/>
    <property type="match status" value="1"/>
</dbReference>
<feature type="region of interest" description="C-terminal hotdog fold" evidence="8">
    <location>
        <begin position="1041"/>
        <end position="1186"/>
    </location>
</feature>
<keyword evidence="3" id="KW-0489">Methyltransferase</keyword>
<protein>
    <submittedName>
        <fullName evidence="12">Polyketide synthase</fullName>
    </submittedName>
</protein>
<dbReference type="OrthoDB" id="329835at2759"/>
<feature type="region of interest" description="N-terminal hotdog fold" evidence="8">
    <location>
        <begin position="901"/>
        <end position="1028"/>
    </location>
</feature>
<evidence type="ECO:0000256" key="1">
    <source>
        <dbReference type="ARBA" id="ARBA00022450"/>
    </source>
</evidence>
<dbReference type="InterPro" id="IPR014030">
    <property type="entry name" value="Ketoacyl_synth_N"/>
</dbReference>
<dbReference type="InterPro" id="IPR016039">
    <property type="entry name" value="Thiolase-like"/>
</dbReference>
<dbReference type="InterPro" id="IPR014031">
    <property type="entry name" value="Ketoacyl_synth_C"/>
</dbReference>
<dbReference type="GO" id="GO:0004315">
    <property type="term" value="F:3-oxoacyl-[acyl-carrier-protein] synthase activity"/>
    <property type="evidence" value="ECO:0007669"/>
    <property type="project" value="InterPro"/>
</dbReference>
<evidence type="ECO:0000256" key="6">
    <source>
        <dbReference type="ARBA" id="ARBA00023268"/>
    </source>
</evidence>
<dbReference type="GO" id="GO:0044550">
    <property type="term" value="P:secondary metabolite biosynthetic process"/>
    <property type="evidence" value="ECO:0007669"/>
    <property type="project" value="UniProtKB-ARBA"/>
</dbReference>
<evidence type="ECO:0000256" key="7">
    <source>
        <dbReference type="ARBA" id="ARBA00023315"/>
    </source>
</evidence>
<dbReference type="Pfam" id="PF08242">
    <property type="entry name" value="Methyltransf_12"/>
    <property type="match status" value="1"/>
</dbReference>
<dbReference type="SUPFAM" id="SSF53335">
    <property type="entry name" value="S-adenosyl-L-methionine-dependent methyltransferases"/>
    <property type="match status" value="1"/>
</dbReference>
<evidence type="ECO:0000256" key="5">
    <source>
        <dbReference type="ARBA" id="ARBA00022857"/>
    </source>
</evidence>
<dbReference type="InterPro" id="IPR036736">
    <property type="entry name" value="ACP-like_sf"/>
</dbReference>
<dbReference type="Gene3D" id="1.10.1200.10">
    <property type="entry name" value="ACP-like"/>
    <property type="match status" value="1"/>
</dbReference>
<feature type="active site" description="Proton donor; for dehydratase activity" evidence="8">
    <location>
        <position position="1103"/>
    </location>
</feature>
<dbReference type="InterPro" id="IPR018201">
    <property type="entry name" value="Ketoacyl_synth_AS"/>
</dbReference>
<keyword evidence="4" id="KW-0808">Transferase</keyword>
<dbReference type="Pfam" id="PF23297">
    <property type="entry name" value="ACP_SdgA_C"/>
    <property type="match status" value="1"/>
</dbReference>
<dbReference type="Gene3D" id="3.40.47.10">
    <property type="match status" value="1"/>
</dbReference>
<name>A0A9P4UKL1_9PEZI</name>
<evidence type="ECO:0000256" key="2">
    <source>
        <dbReference type="ARBA" id="ARBA00022553"/>
    </source>
</evidence>
<dbReference type="Pfam" id="PF14765">
    <property type="entry name" value="PS-DH"/>
    <property type="match status" value="1"/>
</dbReference>
<feature type="domain" description="Ketosynthase family 3 (KS3)" evidence="10">
    <location>
        <begin position="10"/>
        <end position="429"/>
    </location>
</feature>
<dbReference type="SUPFAM" id="SSF52151">
    <property type="entry name" value="FabD/lysophospholipase-like"/>
    <property type="match status" value="1"/>
</dbReference>
<dbReference type="InterPro" id="IPR049552">
    <property type="entry name" value="PKS_DH_N"/>
</dbReference>
<dbReference type="InterPro" id="IPR013154">
    <property type="entry name" value="ADH-like_N"/>
</dbReference>
<evidence type="ECO:0000259" key="10">
    <source>
        <dbReference type="PROSITE" id="PS52004"/>
    </source>
</evidence>
<evidence type="ECO:0000313" key="13">
    <source>
        <dbReference type="Proteomes" id="UP000799441"/>
    </source>
</evidence>
<dbReference type="InterPro" id="IPR020841">
    <property type="entry name" value="PKS_Beta-ketoAc_synthase_dom"/>
</dbReference>
<dbReference type="PANTHER" id="PTHR43775:SF49">
    <property type="entry name" value="SYNTHASE, PUTATIVE (JCVI)-RELATED"/>
    <property type="match status" value="1"/>
</dbReference>
<dbReference type="InterPro" id="IPR013968">
    <property type="entry name" value="PKS_KR"/>
</dbReference>
<dbReference type="SMART" id="SM00826">
    <property type="entry name" value="PKS_DH"/>
    <property type="match status" value="1"/>
</dbReference>
<dbReference type="SUPFAM" id="SSF50129">
    <property type="entry name" value="GroES-like"/>
    <property type="match status" value="1"/>
</dbReference>
<keyword evidence="2" id="KW-0597">Phosphoprotein</keyword>
<evidence type="ECO:0000256" key="4">
    <source>
        <dbReference type="ARBA" id="ARBA00022679"/>
    </source>
</evidence>
<dbReference type="Gene3D" id="3.40.50.720">
    <property type="entry name" value="NAD(P)-binding Rossmann-like Domain"/>
    <property type="match status" value="2"/>
</dbReference>
<dbReference type="Pfam" id="PF00698">
    <property type="entry name" value="Acyl_transf_1"/>
    <property type="match status" value="1"/>
</dbReference>
<evidence type="ECO:0000256" key="8">
    <source>
        <dbReference type="PROSITE-ProRule" id="PRU01363"/>
    </source>
</evidence>
<keyword evidence="5" id="KW-0521">NADP</keyword>
<dbReference type="SMART" id="SM00827">
    <property type="entry name" value="PKS_AT"/>
    <property type="match status" value="1"/>
</dbReference>
<dbReference type="Pfam" id="PF08240">
    <property type="entry name" value="ADH_N"/>
    <property type="match status" value="1"/>
</dbReference>
<dbReference type="PROSITE" id="PS52019">
    <property type="entry name" value="PKS_MFAS_DH"/>
    <property type="match status" value="1"/>
</dbReference>
<dbReference type="GO" id="GO:0008168">
    <property type="term" value="F:methyltransferase activity"/>
    <property type="evidence" value="ECO:0007669"/>
    <property type="project" value="UniProtKB-KW"/>
</dbReference>
<dbReference type="GO" id="GO:0032259">
    <property type="term" value="P:methylation"/>
    <property type="evidence" value="ECO:0007669"/>
    <property type="project" value="UniProtKB-KW"/>
</dbReference>
<dbReference type="PROSITE" id="PS52004">
    <property type="entry name" value="KS3_2"/>
    <property type="match status" value="1"/>
</dbReference>
<dbReference type="InterPro" id="IPR049551">
    <property type="entry name" value="PKS_DH_C"/>
</dbReference>
<proteinExistence type="predicted"/>
<dbReference type="InterPro" id="IPR006162">
    <property type="entry name" value="Ppantetheine_attach_site"/>
</dbReference>
<evidence type="ECO:0000256" key="3">
    <source>
        <dbReference type="ARBA" id="ARBA00022603"/>
    </source>
</evidence>
<dbReference type="Gene3D" id="3.40.50.150">
    <property type="entry name" value="Vaccinia Virus protein VP39"/>
    <property type="match status" value="1"/>
</dbReference>
<feature type="domain" description="PKS/mFAS DH" evidence="11">
    <location>
        <begin position="901"/>
        <end position="1186"/>
    </location>
</feature>
<dbReference type="CDD" id="cd00833">
    <property type="entry name" value="PKS"/>
    <property type="match status" value="1"/>
</dbReference>
<dbReference type="InterPro" id="IPR042104">
    <property type="entry name" value="PKS_dehydratase_sf"/>
</dbReference>
<evidence type="ECO:0000259" key="9">
    <source>
        <dbReference type="PROSITE" id="PS50075"/>
    </source>
</evidence>
<dbReference type="InterPro" id="IPR011032">
    <property type="entry name" value="GroES-like_sf"/>
</dbReference>
<dbReference type="PROSITE" id="PS50075">
    <property type="entry name" value="CARRIER"/>
    <property type="match status" value="1"/>
</dbReference>
<dbReference type="GO" id="GO:0004312">
    <property type="term" value="F:fatty acid synthase activity"/>
    <property type="evidence" value="ECO:0007669"/>
    <property type="project" value="TreeGrafter"/>
</dbReference>
<dbReference type="GO" id="GO:0006633">
    <property type="term" value="P:fatty acid biosynthetic process"/>
    <property type="evidence" value="ECO:0007669"/>
    <property type="project" value="InterPro"/>
</dbReference>
<dbReference type="InterPro" id="IPR020807">
    <property type="entry name" value="PKS_DH"/>
</dbReference>
<dbReference type="Pfam" id="PF21089">
    <property type="entry name" value="PKS_DH_N"/>
    <property type="match status" value="1"/>
</dbReference>
<dbReference type="Proteomes" id="UP000799441">
    <property type="component" value="Unassembled WGS sequence"/>
</dbReference>
<dbReference type="InterPro" id="IPR050091">
    <property type="entry name" value="PKS_NRPS_Biosynth_Enz"/>
</dbReference>
<keyword evidence="6" id="KW-0511">Multifunctional enzyme</keyword>
<dbReference type="Pfam" id="PF16197">
    <property type="entry name" value="KAsynt_C_assoc"/>
    <property type="match status" value="1"/>
</dbReference>
<dbReference type="GO" id="GO:0031177">
    <property type="term" value="F:phosphopantetheine binding"/>
    <property type="evidence" value="ECO:0007669"/>
    <property type="project" value="InterPro"/>
</dbReference>
<dbReference type="InterPro" id="IPR029063">
    <property type="entry name" value="SAM-dependent_MTases_sf"/>
</dbReference>
<dbReference type="InterPro" id="IPR013217">
    <property type="entry name" value="Methyltransf_12"/>
</dbReference>
<dbReference type="SUPFAM" id="SSF55048">
    <property type="entry name" value="Probable ACP-binding domain of malonyl-CoA ACP transacylase"/>
    <property type="match status" value="1"/>
</dbReference>
<reference evidence="12" key="1">
    <citation type="journal article" date="2020" name="Stud. Mycol.">
        <title>101 Dothideomycetes genomes: a test case for predicting lifestyles and emergence of pathogens.</title>
        <authorList>
            <person name="Haridas S."/>
            <person name="Albert R."/>
            <person name="Binder M."/>
            <person name="Bloem J."/>
            <person name="Labutti K."/>
            <person name="Salamov A."/>
            <person name="Andreopoulos B."/>
            <person name="Baker S."/>
            <person name="Barry K."/>
            <person name="Bills G."/>
            <person name="Bluhm B."/>
            <person name="Cannon C."/>
            <person name="Castanera R."/>
            <person name="Culley D."/>
            <person name="Daum C."/>
            <person name="Ezra D."/>
            <person name="Gonzalez J."/>
            <person name="Henrissat B."/>
            <person name="Kuo A."/>
            <person name="Liang C."/>
            <person name="Lipzen A."/>
            <person name="Lutzoni F."/>
            <person name="Magnuson J."/>
            <person name="Mondo S."/>
            <person name="Nolan M."/>
            <person name="Ohm R."/>
            <person name="Pangilinan J."/>
            <person name="Park H.-J."/>
            <person name="Ramirez L."/>
            <person name="Alfaro M."/>
            <person name="Sun H."/>
            <person name="Tritt A."/>
            <person name="Yoshinaga Y."/>
            <person name="Zwiers L.-H."/>
            <person name="Turgeon B."/>
            <person name="Goodwin S."/>
            <person name="Spatafora J."/>
            <person name="Crous P."/>
            <person name="Grigoriev I."/>
        </authorList>
    </citation>
    <scope>NUCLEOTIDE SEQUENCE</scope>
    <source>
        <strain evidence="12">CBS 116435</strain>
    </source>
</reference>
<dbReference type="Gene3D" id="3.30.70.3290">
    <property type="match status" value="1"/>
</dbReference>
<accession>A0A9P4UKL1</accession>
<dbReference type="InterPro" id="IPR016036">
    <property type="entry name" value="Malonyl_transacylase_ACP-bd"/>
</dbReference>
<dbReference type="Gene3D" id="3.40.366.10">
    <property type="entry name" value="Malonyl-Coenzyme A Acyl Carrier Protein, domain 2"/>
    <property type="match status" value="1"/>
</dbReference>
<dbReference type="SUPFAM" id="SSF47336">
    <property type="entry name" value="ACP-like"/>
    <property type="match status" value="1"/>
</dbReference>
<keyword evidence="1" id="KW-0596">Phosphopantetheine</keyword>
<dbReference type="InterPro" id="IPR020806">
    <property type="entry name" value="PKS_PP-bd"/>
</dbReference>
<dbReference type="InterPro" id="IPR049900">
    <property type="entry name" value="PKS_mFAS_DH"/>
</dbReference>
<gene>
    <name evidence="12" type="ORF">K431DRAFT_278041</name>
</gene>
<dbReference type="SUPFAM" id="SSF53901">
    <property type="entry name" value="Thiolase-like"/>
    <property type="match status" value="1"/>
</dbReference>
<feature type="domain" description="Carrier" evidence="9">
    <location>
        <begin position="2368"/>
        <end position="2449"/>
    </location>
</feature>
<organism evidence="12 13">
    <name type="scientific">Polychaeton citri CBS 116435</name>
    <dbReference type="NCBI Taxonomy" id="1314669"/>
    <lineage>
        <taxon>Eukaryota</taxon>
        <taxon>Fungi</taxon>
        <taxon>Dikarya</taxon>
        <taxon>Ascomycota</taxon>
        <taxon>Pezizomycotina</taxon>
        <taxon>Dothideomycetes</taxon>
        <taxon>Dothideomycetidae</taxon>
        <taxon>Capnodiales</taxon>
        <taxon>Capnodiaceae</taxon>
        <taxon>Polychaeton</taxon>
    </lineage>
</organism>
<keyword evidence="7" id="KW-0012">Acyltransferase</keyword>
<dbReference type="PROSITE" id="PS00012">
    <property type="entry name" value="PHOSPHOPANTETHEINE"/>
    <property type="match status" value="1"/>
</dbReference>
<sequence>MQNGDESGSFEPVAIIGMAMRLPGRVSSAEEFWDLLVQKRSGMCNVPKNRFNIDGFYHPSGKPGTISQTQAYYLENIDIESFDSSVFSITKKELERLDPEQRQILQVAYECMEDSGVTTWRGSKLGCYIGTFGEDWQDINAKETQHRGGWRGTGWSDFALSNRVSYEFDLRGPSMTVKTACSSSLVCLDMACAAIRSGECDGALVGGTSLMFSPATWHSLHDQGLLSPTGECRTFDAAANGYARGEAINMIYVKKLSHAIRDKDPVRAIIRGTCVNTDGRTQGMTTPSTASQAALIRQTYKMSGIEDMSQTAIFECHGTGTPVGDPLETAAVAACFGEKGVIISGVKPNVGHAEGAAGITSVIKAVLCLERLMVPPQINFKNPNPKIAFDKYKLHVPTEVEEWPKDRAERVSVNSFGIGGVNAHAIIDSPAQIGLEYKDPRSKVDPKVSLGCTNGEGLLLFSAYSAATIAPQVEAFKAFVINSEATVTDLAYTLANRRERKPFRSYAVTADKGCFEISASIGAQAPQPRIAWIFTGQGAQWPSMGKELIDTDPVFRATIRKLDRFLLTLPTPPPWNIEQELRKTGSESRVHQAEFGYPMSIAIQVALVDVLRSWGLVPDLIVGHSSGEMSAAYASGAMTAESAMAAATFRSLDNASPSKEGSMAAIGLGRHEISPYLLPGVVIACENSQSSVTLSGDKNVVEEVTGAVKIDRPEVLARALRVERAYHSPHMQEHGPSYEEHLRPFVRSVEPKIPFYSSVTGKRLTGEGSLEASYWRQNMENPVLFNSALRASLRDQDGKVVLIEIGPHPALAGPIGQILREAGRTDDVHIGTLKRGEGCRQSMLHLAGKLFQQNIDLDFEVLCPPGRFVQEVPRYTWVRDTSHWFEPRVAREWRFRQHPPHELLGVRVTEAASEPTWRNMLALDDVPWLDGHQVSGQILFPAAGYITMVGEAVNQLEGEASYSVKDVRIAAARVLDADKPVEMLTSLNPIMLDSSETSPWYSFTISSFDGTKWIKNCWGEVRASFDRSVAFPTTSAPSTSFPRAVDAAKWYGHLTELGFNYTGLFKGMHCITASASSTEASACASEQDQPHSGGYSVHPAVIDQCFQLFTVAAARGLRRNIRQLAVPVFIGEMVVTPAALPMTVKATVESMCRGSFTGRMTVQAAGSQILHLKDFRTSALTSADEDKEELPLISHIQWRPCSDFVDLEKYMQMTQPKAEEWHSLEELALLCSMDHVDQLEILDDTPKHLVSLVEWMKTFTQRFQSGSNIFVSKDAYRSNLDACRRRQRIQELVGSITSAACIAYATAIHRLFESAPAIFRGEKHPLHVLLEDDVLTDLYNAGDLLDYTGAIQLVGNTNPRLRVLEVGAGTGGTTSKVLKALLTSYGERLYSKYVFTDVSSGFINTAKERFADHENIEYAVFDASKDPVQQNFQPSSFDLIICSNVVHATPSLNTTLSHLRALLTPGGRVFLSELCPDSKFINYIMGFLPGWWLGNEDGRAEEPYISPESWINALTAAGFEKPDAVKRDTVVPYTASVGILASKSTRVVRPPSLSLLCRSPGAPYVMEMQRALDLLGVHVDIVQFGRPLPAQNVISLLDLDEPLLHDMTEETFNTLVGYLKSHDAKLFWITRACQVDCHDPRASMMLGLARTARKDLTAKIFTIEIDSVTPPSTATEAVAKIVMRSDTIETEQDDTDPDYEYAISNGEILIPRIHWTTQSASFKTNRNHVDAVLRKRFSIRKLGLLHTICWEEEMVQDVGNGEVRVEVKTAGLNFKDLMISMGVINDSPDQIGLEGAGIILAVGPDVQDFAVGDRVMYMGSGCFSTHKTMKSTLVAKIADTVGFEQAAAIPATYVTALLGLVDKANLQPSQTILIHAACGGVGLAALQIAQMIGAKVYCTVGTEAKVQYLMENYGLKRSEIFSSRDSSFYMGIMSATNNHGVDLVLNSLTGELLNASWACVADYGTMVEIGKRDFRRRAKLPMQAFEQNRTFIGVDVGQLSLQRPQVIADLMRRSTDLIATKKLRGPPIDSVFPASRIRDAFRSMQSANHIGKIIVEMPDDPRDLESVPAKPVPAFRSDCSYLLVGGLGGLGRSVATWMVENGARHLIFLSRSAKQDADTQDFLEELQSQQCTVQIVTGSVVQKDDVQRAVDSAIKPLAGVLNMSMVLKDINLREMTFSDWNAAVEPKVQGTWNLHHAVSSSSLDFFILFSSCSGLIGNNGQANYAAGNTFMDAFVQYRHRHNLPASVIDIGVMAEVGFVARTAGLVERLEKTVMRRLNESQFLDALLLAKERSHLYRGPSNGMNGYENPSQLVLGLASSTPISSPQTMVNWKRDRRMSTYFNLEQSSDISTGHAGKTDSLKNQLKTSDLSTEEKTKMIAKSLGIALADFLIKDHDLPLDRPLESIGVDSLVALEVRNWIRQQVGVEVSTISISQSPSIMALSGEILAALAKV</sequence>
<dbReference type="SMART" id="SM00822">
    <property type="entry name" value="PKS_KR"/>
    <property type="match status" value="1"/>
</dbReference>
<dbReference type="InterPro" id="IPR036291">
    <property type="entry name" value="NAD(P)-bd_dom_sf"/>
</dbReference>
<dbReference type="InterPro" id="IPR014043">
    <property type="entry name" value="Acyl_transferase_dom"/>
</dbReference>
<dbReference type="Gene3D" id="3.10.129.110">
    <property type="entry name" value="Polyketide synthase dehydratase"/>
    <property type="match status" value="1"/>
</dbReference>
<dbReference type="Pfam" id="PF08659">
    <property type="entry name" value="KR"/>
    <property type="match status" value="1"/>
</dbReference>
<dbReference type="SMART" id="SM00825">
    <property type="entry name" value="PKS_KS"/>
    <property type="match status" value="1"/>
</dbReference>
<evidence type="ECO:0000259" key="11">
    <source>
        <dbReference type="PROSITE" id="PS52019"/>
    </source>
</evidence>
<dbReference type="Pfam" id="PF02801">
    <property type="entry name" value="Ketoacyl-synt_C"/>
    <property type="match status" value="1"/>
</dbReference>
<dbReference type="SMART" id="SM00823">
    <property type="entry name" value="PKS_PP"/>
    <property type="match status" value="1"/>
</dbReference>
<dbReference type="InterPro" id="IPR016035">
    <property type="entry name" value="Acyl_Trfase/lysoPLipase"/>
</dbReference>
<dbReference type="SUPFAM" id="SSF51735">
    <property type="entry name" value="NAD(P)-binding Rossmann-fold domains"/>
    <property type="match status" value="2"/>
</dbReference>
<evidence type="ECO:0000313" key="12">
    <source>
        <dbReference type="EMBL" id="KAF2716908.1"/>
    </source>
</evidence>
<dbReference type="InterPro" id="IPR001227">
    <property type="entry name" value="Ac_transferase_dom_sf"/>
</dbReference>
<dbReference type="CDD" id="cd05195">
    <property type="entry name" value="enoyl_red"/>
    <property type="match status" value="1"/>
</dbReference>
<dbReference type="CDD" id="cd02440">
    <property type="entry name" value="AdoMet_MTases"/>
    <property type="match status" value="1"/>
</dbReference>
<dbReference type="InterPro" id="IPR057326">
    <property type="entry name" value="KR_dom"/>
</dbReference>